<keyword evidence="2 8" id="KW-0547">Nucleotide-binding</keyword>
<dbReference type="Gene3D" id="1.20.5.5270">
    <property type="match status" value="1"/>
</dbReference>
<dbReference type="CDD" id="cd19500">
    <property type="entry name" value="RecA-like_Lon"/>
    <property type="match status" value="1"/>
</dbReference>
<dbReference type="Pfam" id="PF00004">
    <property type="entry name" value="AAA"/>
    <property type="match status" value="1"/>
</dbReference>
<dbReference type="Gene3D" id="1.10.8.60">
    <property type="match status" value="1"/>
</dbReference>
<accession>A0AAD4Q216</accession>
<feature type="chain" id="PRO_5042244686" description="Lon protease homolog" evidence="10">
    <location>
        <begin position="24"/>
        <end position="989"/>
    </location>
</feature>
<keyword evidence="3 7" id="KW-0378">Hydrolase</keyword>
<evidence type="ECO:0000256" key="6">
    <source>
        <dbReference type="ARBA" id="ARBA00050665"/>
    </source>
</evidence>
<dbReference type="GO" id="GO:0016887">
    <property type="term" value="F:ATP hydrolysis activity"/>
    <property type="evidence" value="ECO:0007669"/>
    <property type="project" value="InterPro"/>
</dbReference>
<dbReference type="InterPro" id="IPR020568">
    <property type="entry name" value="Ribosomal_Su5_D2-typ_SF"/>
</dbReference>
<name>A0AAD4Q216_9AGAM</name>
<feature type="domain" description="Lon proteolytic" evidence="11">
    <location>
        <begin position="782"/>
        <end position="973"/>
    </location>
</feature>
<evidence type="ECO:0000256" key="7">
    <source>
        <dbReference type="PROSITE-ProRule" id="PRU01122"/>
    </source>
</evidence>
<dbReference type="InterPro" id="IPR008268">
    <property type="entry name" value="Peptidase_S16_AS"/>
</dbReference>
<dbReference type="PROSITE" id="PS51787">
    <property type="entry name" value="LON_N"/>
    <property type="match status" value="1"/>
</dbReference>
<comment type="similarity">
    <text evidence="7 8">Belongs to the peptidase S16 family.</text>
</comment>
<feature type="active site" evidence="7">
    <location>
        <position position="921"/>
    </location>
</feature>
<dbReference type="PROSITE" id="PS51786">
    <property type="entry name" value="LON_PROTEOLYTIC"/>
    <property type="match status" value="1"/>
</dbReference>
<dbReference type="GO" id="GO:0004176">
    <property type="term" value="F:ATP-dependent peptidase activity"/>
    <property type="evidence" value="ECO:0007669"/>
    <property type="project" value="UniProtKB-UniRule"/>
</dbReference>
<evidence type="ECO:0000256" key="1">
    <source>
        <dbReference type="ARBA" id="ARBA00022670"/>
    </source>
</evidence>
<keyword evidence="5 8" id="KW-0067">ATP-binding</keyword>
<feature type="signal peptide" evidence="10">
    <location>
        <begin position="1"/>
        <end position="23"/>
    </location>
</feature>
<protein>
    <recommendedName>
        <fullName evidence="9">Lon protease homolog</fullName>
        <ecNumber evidence="9">3.4.21.-</ecNumber>
    </recommendedName>
</protein>
<dbReference type="InterPro" id="IPR054594">
    <property type="entry name" value="Lon_lid"/>
</dbReference>
<dbReference type="GO" id="GO:0030163">
    <property type="term" value="P:protein catabolic process"/>
    <property type="evidence" value="ECO:0007669"/>
    <property type="project" value="InterPro"/>
</dbReference>
<dbReference type="GO" id="GO:0006508">
    <property type="term" value="P:proteolysis"/>
    <property type="evidence" value="ECO:0007669"/>
    <property type="project" value="UniProtKB-KW"/>
</dbReference>
<keyword evidence="10" id="KW-0732">Signal</keyword>
<feature type="domain" description="Lon N-terminal" evidence="12">
    <location>
        <begin position="6"/>
        <end position="272"/>
    </location>
</feature>
<keyword evidence="4 7" id="KW-0720">Serine protease</keyword>
<dbReference type="InterPro" id="IPR003959">
    <property type="entry name" value="ATPase_AAA_core"/>
</dbReference>
<dbReference type="Gene3D" id="3.30.230.10">
    <property type="match status" value="1"/>
</dbReference>
<keyword evidence="1 7" id="KW-0645">Protease</keyword>
<sequence length="989" mass="107028">MEQPTLPLIILPFPLVLLPGARATFPIPANLADALLRLIESSPSNPVLAAVPLVQNEGNTIVHKWAVTARITRFVRPRPNSDEPHLLTLTGLARVRLTDPPQVVNDPLPLPRLDVSYPPQDADSPPATDVVQDFKAAAIRLLERFSQDTSQSARKRESWTRIAHLVEESESHKAAALADAIISAVGAEHADKLGGSDALFRSSLMLLRHHISFVESACTLVRGFPPSAGPVGTHLYPVTAGLPHFRSQLLLLSTESPSLRLQHVTNVLAKQLSIVEVSSKIATAVDESLSKQQKALFLRQQLAAISAELQRLEPGNTDLHGTGNGVEDEDELDLLIRRVDTLPVGSEVRRAATAEARRLKRIPPQNAEHGVVRTYLEWLTSLPWTPPATASETLTRSDFLTNSKSQLDADHYGLEKVKRRLMEYLAVVRLRALIAQEAETEQAKAQEVTLKKVIDDPAGGASEADGQKENACRALIKAGEIPALPQVPVPVPPPQSLLKAKGIKAPILLFIGPPGTGKTSLGQSIARALGRPFQRIALGGVRDEAEIRGHRRTYVASGPGLLAQALRKAGRMDPVLLLDEIDKVGQSNYHGDPSAALLEVLDPEQNVAFNDHYLNVPIDLSQILFICTANSLDTISPPLLDRCEVIQLSGYTHDEKLHIARRFLLPKQLTQNGLSGPHVQLTEPALLKTVTHYTREAGVRSLERSIGGIVRFKAVEWAAHVDAQGLAPSSLPTLLPAASEPSDALVKRSKEGGVGYNPVVEADELEKILGLSRYDGEDREREARRGVVWGLVVTGMGEGEIMPVESIATPGSGHLKLTGSLGDVIKESAELALSWVKTHSYDLGITSKRAQDPLRIPDAMIDIHLHLPAGAQKKDGPSAGVAMVCAMVSLLTGKCVPPTTAMTGEITLRGRVSPVGGVKEKVLGAHRAGANKVIVPWANRKDVEHDVPKEVRARMQFVFARTVREVLDAAFGEGTLPWLTLTPVVESRL</sequence>
<dbReference type="Proteomes" id="UP001201163">
    <property type="component" value="Unassembled WGS sequence"/>
</dbReference>
<feature type="active site" evidence="7">
    <location>
        <position position="878"/>
    </location>
</feature>
<dbReference type="InterPro" id="IPR003111">
    <property type="entry name" value="Lon_prtase_N"/>
</dbReference>
<evidence type="ECO:0000256" key="8">
    <source>
        <dbReference type="RuleBase" id="RU000591"/>
    </source>
</evidence>
<reference evidence="13" key="1">
    <citation type="submission" date="2022-01" db="EMBL/GenBank/DDBJ databases">
        <title>Comparative genomics reveals a dynamic genome evolution in the ectomycorrhizal milk-cap (Lactarius) mushrooms.</title>
        <authorList>
            <consortium name="DOE Joint Genome Institute"/>
            <person name="Lebreton A."/>
            <person name="Tang N."/>
            <person name="Kuo A."/>
            <person name="LaButti K."/>
            <person name="Drula E."/>
            <person name="Barry K."/>
            <person name="Clum A."/>
            <person name="Lipzen A."/>
            <person name="Mousain D."/>
            <person name="Ng V."/>
            <person name="Wang R."/>
            <person name="Wang X."/>
            <person name="Dai Y."/>
            <person name="Henrissat B."/>
            <person name="Grigoriev I.V."/>
            <person name="Guerin-Laguette A."/>
            <person name="Yu F."/>
            <person name="Martin F.M."/>
        </authorList>
    </citation>
    <scope>NUCLEOTIDE SEQUENCE</scope>
    <source>
        <strain evidence="13">QP</strain>
    </source>
</reference>
<evidence type="ECO:0000313" key="13">
    <source>
        <dbReference type="EMBL" id="KAH8976933.1"/>
    </source>
</evidence>
<comment type="catalytic activity">
    <reaction evidence="6">
        <text>Hydrolysis of proteins in presence of ATP.</text>
        <dbReference type="EC" id="3.4.21.53"/>
    </reaction>
</comment>
<dbReference type="Gene3D" id="3.40.50.300">
    <property type="entry name" value="P-loop containing nucleotide triphosphate hydrolases"/>
    <property type="match status" value="1"/>
</dbReference>
<dbReference type="FunFam" id="3.40.50.300:FF:000021">
    <property type="entry name" value="Lon protease homolog"/>
    <property type="match status" value="1"/>
</dbReference>
<evidence type="ECO:0000256" key="2">
    <source>
        <dbReference type="ARBA" id="ARBA00022741"/>
    </source>
</evidence>
<dbReference type="InterPro" id="IPR003593">
    <property type="entry name" value="AAA+_ATPase"/>
</dbReference>
<evidence type="ECO:0000256" key="10">
    <source>
        <dbReference type="SAM" id="SignalP"/>
    </source>
</evidence>
<dbReference type="SUPFAM" id="SSF52540">
    <property type="entry name" value="P-loop containing nucleoside triphosphate hydrolases"/>
    <property type="match status" value="1"/>
</dbReference>
<dbReference type="EC" id="3.4.21.-" evidence="9"/>
<evidence type="ECO:0000256" key="4">
    <source>
        <dbReference type="ARBA" id="ARBA00022825"/>
    </source>
</evidence>
<dbReference type="InterPro" id="IPR027065">
    <property type="entry name" value="Lon_Prtase"/>
</dbReference>
<dbReference type="PROSITE" id="PS01046">
    <property type="entry name" value="LON_SER"/>
    <property type="match status" value="1"/>
</dbReference>
<dbReference type="Pfam" id="PF05362">
    <property type="entry name" value="Lon_C"/>
    <property type="match status" value="1"/>
</dbReference>
<dbReference type="PRINTS" id="PR00830">
    <property type="entry name" value="ENDOLAPTASE"/>
</dbReference>
<dbReference type="InterPro" id="IPR014721">
    <property type="entry name" value="Ribsml_uS5_D2-typ_fold_subgr"/>
</dbReference>
<dbReference type="GO" id="GO:0005524">
    <property type="term" value="F:ATP binding"/>
    <property type="evidence" value="ECO:0007669"/>
    <property type="project" value="UniProtKB-KW"/>
</dbReference>
<dbReference type="SUPFAM" id="SSF54211">
    <property type="entry name" value="Ribosomal protein S5 domain 2-like"/>
    <property type="match status" value="1"/>
</dbReference>
<dbReference type="InterPro" id="IPR027417">
    <property type="entry name" value="P-loop_NTPase"/>
</dbReference>
<evidence type="ECO:0000256" key="3">
    <source>
        <dbReference type="ARBA" id="ARBA00022801"/>
    </source>
</evidence>
<dbReference type="Gene3D" id="1.20.58.1480">
    <property type="match status" value="1"/>
</dbReference>
<evidence type="ECO:0000256" key="9">
    <source>
        <dbReference type="RuleBase" id="RU000592"/>
    </source>
</evidence>
<proteinExistence type="inferred from homology"/>
<organism evidence="13 14">
    <name type="scientific">Lactarius akahatsu</name>
    <dbReference type="NCBI Taxonomy" id="416441"/>
    <lineage>
        <taxon>Eukaryota</taxon>
        <taxon>Fungi</taxon>
        <taxon>Dikarya</taxon>
        <taxon>Basidiomycota</taxon>
        <taxon>Agaricomycotina</taxon>
        <taxon>Agaricomycetes</taxon>
        <taxon>Russulales</taxon>
        <taxon>Russulaceae</taxon>
        <taxon>Lactarius</taxon>
    </lineage>
</organism>
<evidence type="ECO:0000256" key="5">
    <source>
        <dbReference type="ARBA" id="ARBA00022840"/>
    </source>
</evidence>
<dbReference type="InterPro" id="IPR008269">
    <property type="entry name" value="Lon_proteolytic"/>
</dbReference>
<dbReference type="PANTHER" id="PTHR10046">
    <property type="entry name" value="ATP DEPENDENT LON PROTEASE FAMILY MEMBER"/>
    <property type="match status" value="1"/>
</dbReference>
<evidence type="ECO:0000259" key="11">
    <source>
        <dbReference type="PROSITE" id="PS51786"/>
    </source>
</evidence>
<evidence type="ECO:0000313" key="14">
    <source>
        <dbReference type="Proteomes" id="UP001201163"/>
    </source>
</evidence>
<dbReference type="Pfam" id="PF02190">
    <property type="entry name" value="LON_substr_bdg"/>
    <property type="match status" value="1"/>
</dbReference>
<dbReference type="SMART" id="SM00382">
    <property type="entry name" value="AAA"/>
    <property type="match status" value="1"/>
</dbReference>
<dbReference type="EMBL" id="JAKELL010000404">
    <property type="protein sequence ID" value="KAH8976933.1"/>
    <property type="molecule type" value="Genomic_DNA"/>
</dbReference>
<gene>
    <name evidence="13" type="ORF">EDB92DRAFT_1959285</name>
</gene>
<keyword evidence="14" id="KW-1185">Reference proteome</keyword>
<dbReference type="AlphaFoldDB" id="A0AAD4Q216"/>
<dbReference type="GO" id="GO:0004252">
    <property type="term" value="F:serine-type endopeptidase activity"/>
    <property type="evidence" value="ECO:0007669"/>
    <property type="project" value="UniProtKB-UniRule"/>
</dbReference>
<dbReference type="Pfam" id="PF22667">
    <property type="entry name" value="Lon_lid"/>
    <property type="match status" value="1"/>
</dbReference>
<comment type="caution">
    <text evidence="13">The sequence shown here is derived from an EMBL/GenBank/DDBJ whole genome shotgun (WGS) entry which is preliminary data.</text>
</comment>
<evidence type="ECO:0000259" key="12">
    <source>
        <dbReference type="PROSITE" id="PS51787"/>
    </source>
</evidence>